<evidence type="ECO:0000313" key="2">
    <source>
        <dbReference type="EMBL" id="KAL3856090.1"/>
    </source>
</evidence>
<feature type="signal peptide" evidence="1">
    <location>
        <begin position="1"/>
        <end position="20"/>
    </location>
</feature>
<accession>A0ABD3V697</accession>
<protein>
    <submittedName>
        <fullName evidence="2">Uncharacterized protein</fullName>
    </submittedName>
</protein>
<name>A0ABD3V697_SINWO</name>
<proteinExistence type="predicted"/>
<evidence type="ECO:0000313" key="3">
    <source>
        <dbReference type="Proteomes" id="UP001634394"/>
    </source>
</evidence>
<sequence length="445" mass="50960">MMRKILQVFLFVVIVFRCRSFILRQVDILIDIDETVETDINNTPDIDETLETDLNNKPDIIILDNYPDDLEPELAKTNFDDDVNTDDSDDIDPNLDLEIYDDEKMSSNPVMFSNKKSDELSLEAVHPTCQCLPSGESCTIKINSKTVNITVSRNDTIYVPRLIVKLYYSGEMWTQYFTVMQTPDVSHTFTDNVEISVQVGFKGLGEACLYLSKPFTTKLGCCKLLGSGAISGDISEPKVDSELNISELDKTKSEIVNGSKTSPMDDKVMGDKVMGDKVMDHKVIECKVMDHKVMDHKAMDDKVMDHKVMDHKTMDDKVMDDKVMDHKAMDHKAMDHIVMDHKVMDHKAMDHKVMDHKVMDHKVMDDKVMDHKAMDDKVMDHKVMDHKVMDHKAMDHIVMDHKVIDGKVMDHKVMDHKVMDNKVMDHKVMEAKSDSTLRFQSIIIN</sequence>
<dbReference type="EMBL" id="JBJQND010000014">
    <property type="protein sequence ID" value="KAL3856090.1"/>
    <property type="molecule type" value="Genomic_DNA"/>
</dbReference>
<gene>
    <name evidence="2" type="ORF">ACJMK2_015286</name>
</gene>
<evidence type="ECO:0000256" key="1">
    <source>
        <dbReference type="SAM" id="SignalP"/>
    </source>
</evidence>
<organism evidence="2 3">
    <name type="scientific">Sinanodonta woodiana</name>
    <name type="common">Chinese pond mussel</name>
    <name type="synonym">Anodonta woodiana</name>
    <dbReference type="NCBI Taxonomy" id="1069815"/>
    <lineage>
        <taxon>Eukaryota</taxon>
        <taxon>Metazoa</taxon>
        <taxon>Spiralia</taxon>
        <taxon>Lophotrochozoa</taxon>
        <taxon>Mollusca</taxon>
        <taxon>Bivalvia</taxon>
        <taxon>Autobranchia</taxon>
        <taxon>Heteroconchia</taxon>
        <taxon>Palaeoheterodonta</taxon>
        <taxon>Unionida</taxon>
        <taxon>Unionoidea</taxon>
        <taxon>Unionidae</taxon>
        <taxon>Unioninae</taxon>
        <taxon>Sinanodonta</taxon>
    </lineage>
</organism>
<comment type="caution">
    <text evidence="2">The sequence shown here is derived from an EMBL/GenBank/DDBJ whole genome shotgun (WGS) entry which is preliminary data.</text>
</comment>
<feature type="chain" id="PRO_5044791561" evidence="1">
    <location>
        <begin position="21"/>
        <end position="445"/>
    </location>
</feature>
<dbReference type="AlphaFoldDB" id="A0ABD3V697"/>
<dbReference type="Proteomes" id="UP001634394">
    <property type="component" value="Unassembled WGS sequence"/>
</dbReference>
<keyword evidence="3" id="KW-1185">Reference proteome</keyword>
<reference evidence="2 3" key="1">
    <citation type="submission" date="2024-11" db="EMBL/GenBank/DDBJ databases">
        <title>Chromosome-level genome assembly of the freshwater bivalve Anodonta woodiana.</title>
        <authorList>
            <person name="Chen X."/>
        </authorList>
    </citation>
    <scope>NUCLEOTIDE SEQUENCE [LARGE SCALE GENOMIC DNA]</scope>
    <source>
        <strain evidence="2">MN2024</strain>
        <tissue evidence="2">Gills</tissue>
    </source>
</reference>
<keyword evidence="1" id="KW-0732">Signal</keyword>